<proteinExistence type="predicted"/>
<evidence type="ECO:0000256" key="2">
    <source>
        <dbReference type="SAM" id="Phobius"/>
    </source>
</evidence>
<evidence type="ECO:0000313" key="3">
    <source>
        <dbReference type="EMBL" id="KKA29104.1"/>
    </source>
</evidence>
<dbReference type="OrthoDB" id="3210850at2759"/>
<protein>
    <submittedName>
        <fullName evidence="3">Uncharacterized protein</fullName>
    </submittedName>
</protein>
<sequence>MAVPSIPLIQARNSSPFGRPGEPLGGTVMNVLLALISITVITTFLTQRSMNIKYWNRLPYVVWLVFAIYIDSYCFVFATAVLQLAFGVSSALSICSGAILLCLVCYITSKFIYLFLVEKAYIIRGSTKPRLKSKLYCFNCFVMLGSRITYIEDGVCVIGMQDVAMAPLISFDAVVNVYLTVMFLFPLKKLYSYSCTQRTPAQMRLRSIATRTFIGAVCTLASSITNLSVLMALGGEPGWICLICCNSDILFSSLVIQWVTSRDNAGTSDSVNRPGPSIHGSDPKDHALCYIDPNEAQHVRLGHLSASGPSSHPSLNPLKTSTIGASLGCPSSSSGPYTGGACPNSHIATARAATLDESSQSSSDEGDAKPSAHAHSLATPGAVVVTTTIQRESKPIEAYYDNGDDERLLAEGFNHTGRFQRPGSLAVGGNMGVLAVPGINSGNGGNTVSGRSNGEGQALGE</sequence>
<dbReference type="Proteomes" id="UP000033483">
    <property type="component" value="Unassembled WGS sequence"/>
</dbReference>
<comment type="caution">
    <text evidence="3">The sequence shown here is derived from an EMBL/GenBank/DDBJ whole genome shotgun (WGS) entry which is preliminary data.</text>
</comment>
<feature type="transmembrane region" description="Helical" evidence="2">
    <location>
        <begin position="208"/>
        <end position="231"/>
    </location>
</feature>
<keyword evidence="2" id="KW-0472">Membrane</keyword>
<evidence type="ECO:0000256" key="1">
    <source>
        <dbReference type="SAM" id="MobiDB-lite"/>
    </source>
</evidence>
<organism evidence="3 4">
    <name type="scientific">Thielaviopsis punctulata</name>
    <dbReference type="NCBI Taxonomy" id="72032"/>
    <lineage>
        <taxon>Eukaryota</taxon>
        <taxon>Fungi</taxon>
        <taxon>Dikarya</taxon>
        <taxon>Ascomycota</taxon>
        <taxon>Pezizomycotina</taxon>
        <taxon>Sordariomycetes</taxon>
        <taxon>Hypocreomycetidae</taxon>
        <taxon>Microascales</taxon>
        <taxon>Ceratocystidaceae</taxon>
        <taxon>Thielaviopsis</taxon>
    </lineage>
</organism>
<accession>A0A0F4ZES2</accession>
<dbReference type="EMBL" id="LAEV01000992">
    <property type="protein sequence ID" value="KKA29104.1"/>
    <property type="molecule type" value="Genomic_DNA"/>
</dbReference>
<feature type="transmembrane region" description="Helical" evidence="2">
    <location>
        <begin position="163"/>
        <end position="187"/>
    </location>
</feature>
<feature type="region of interest" description="Disordered" evidence="1">
    <location>
        <begin position="353"/>
        <end position="379"/>
    </location>
</feature>
<dbReference type="PANTHER" id="PTHR38848:SF3">
    <property type="entry name" value="G-PROTEIN COUPLED RECEPTORS FAMILY 3 PROFILE DOMAIN-CONTAINING PROTEIN"/>
    <property type="match status" value="1"/>
</dbReference>
<feature type="transmembrane region" description="Helical" evidence="2">
    <location>
        <begin position="58"/>
        <end position="85"/>
    </location>
</feature>
<feature type="region of interest" description="Disordered" evidence="1">
    <location>
        <begin position="440"/>
        <end position="461"/>
    </location>
</feature>
<reference evidence="3 4" key="1">
    <citation type="submission" date="2015-03" db="EMBL/GenBank/DDBJ databases">
        <authorList>
            <person name="Radwan O."/>
            <person name="Al-Naeli F.A."/>
            <person name="Rendon G.A."/>
            <person name="Fields C."/>
        </authorList>
    </citation>
    <scope>NUCLEOTIDE SEQUENCE [LARGE SCALE GENOMIC DNA]</scope>
    <source>
        <strain evidence="3">CR-DP1</strain>
    </source>
</reference>
<feature type="transmembrane region" description="Helical" evidence="2">
    <location>
        <begin position="135"/>
        <end position="151"/>
    </location>
</feature>
<feature type="transmembrane region" description="Helical" evidence="2">
    <location>
        <begin position="91"/>
        <end position="115"/>
    </location>
</feature>
<keyword evidence="4" id="KW-1185">Reference proteome</keyword>
<feature type="transmembrane region" description="Helical" evidence="2">
    <location>
        <begin position="24"/>
        <end position="46"/>
    </location>
</feature>
<gene>
    <name evidence="3" type="ORF">TD95_002774</name>
</gene>
<name>A0A0F4ZES2_9PEZI</name>
<evidence type="ECO:0000313" key="4">
    <source>
        <dbReference type="Proteomes" id="UP000033483"/>
    </source>
</evidence>
<dbReference type="AlphaFoldDB" id="A0A0F4ZES2"/>
<keyword evidence="2" id="KW-0812">Transmembrane</keyword>
<dbReference type="PANTHER" id="PTHR38848">
    <property type="entry name" value="G-PROTEIN COUPLED RECEPTORS FAMILY 3 PROFILE DOMAIN-CONTAINING PROTEIN"/>
    <property type="match status" value="1"/>
</dbReference>
<keyword evidence="2" id="KW-1133">Transmembrane helix</keyword>